<comment type="similarity">
    <text evidence="1">Belongs to the protein kinase superfamily. STE Ser/Thr protein kinase family. MAP kinase kinase kinase subfamily.</text>
</comment>
<dbReference type="EMBL" id="HG937692">
    <property type="protein sequence ID" value="CDP36885.1"/>
    <property type="molecule type" value="Genomic_DNA"/>
</dbReference>
<feature type="region of interest" description="Disordered" evidence="11">
    <location>
        <begin position="94"/>
        <end position="173"/>
    </location>
</feature>
<dbReference type="SMART" id="SM00220">
    <property type="entry name" value="S_TKc"/>
    <property type="match status" value="1"/>
</dbReference>
<protein>
    <recommendedName>
        <fullName evidence="2">mitogen-activated protein kinase kinase kinase</fullName>
        <ecNumber evidence="2">2.7.11.25</ecNumber>
    </recommendedName>
</protein>
<name>A0A060T6Y2_BLAAD</name>
<evidence type="ECO:0000256" key="2">
    <source>
        <dbReference type="ARBA" id="ARBA00012406"/>
    </source>
</evidence>
<dbReference type="SMART" id="SM00454">
    <property type="entry name" value="SAM"/>
    <property type="match status" value="1"/>
</dbReference>
<feature type="region of interest" description="Disordered" evidence="11">
    <location>
        <begin position="311"/>
        <end position="369"/>
    </location>
</feature>
<keyword evidence="4" id="KW-0808">Transferase</keyword>
<evidence type="ECO:0000256" key="3">
    <source>
        <dbReference type="ARBA" id="ARBA00022527"/>
    </source>
</evidence>
<keyword evidence="3" id="KW-0723">Serine/threonine-protein kinase</keyword>
<dbReference type="InterPro" id="IPR011009">
    <property type="entry name" value="Kinase-like_dom_sf"/>
</dbReference>
<dbReference type="CDD" id="cd06628">
    <property type="entry name" value="STKc_Byr2_like"/>
    <property type="match status" value="1"/>
</dbReference>
<keyword evidence="5 10" id="KW-0547">Nucleotide-binding</keyword>
<dbReference type="SUPFAM" id="SSF47769">
    <property type="entry name" value="SAM/Pointed domain"/>
    <property type="match status" value="1"/>
</dbReference>
<gene>
    <name evidence="14" type="ORF">GNLVRS02_ARAD1B23232g</name>
</gene>
<feature type="compositionally biased region" description="Acidic residues" evidence="11">
    <location>
        <begin position="334"/>
        <end position="343"/>
    </location>
</feature>
<dbReference type="PROSITE" id="PS50011">
    <property type="entry name" value="PROTEIN_KINASE_DOM"/>
    <property type="match status" value="1"/>
</dbReference>
<dbReference type="PROSITE" id="PS50105">
    <property type="entry name" value="SAM_DOMAIN"/>
    <property type="match status" value="1"/>
</dbReference>
<dbReference type="Pfam" id="PF00536">
    <property type="entry name" value="SAM_1"/>
    <property type="match status" value="1"/>
</dbReference>
<feature type="region of interest" description="Disordered" evidence="11">
    <location>
        <begin position="1"/>
        <end position="22"/>
    </location>
</feature>
<feature type="compositionally biased region" description="Polar residues" evidence="11">
    <location>
        <begin position="1"/>
        <end position="14"/>
    </location>
</feature>
<evidence type="ECO:0000256" key="9">
    <source>
        <dbReference type="ARBA" id="ARBA00048329"/>
    </source>
</evidence>
<feature type="compositionally biased region" description="Basic and acidic residues" evidence="11">
    <location>
        <begin position="502"/>
        <end position="516"/>
    </location>
</feature>
<evidence type="ECO:0000256" key="4">
    <source>
        <dbReference type="ARBA" id="ARBA00022679"/>
    </source>
</evidence>
<dbReference type="GO" id="GO:0005524">
    <property type="term" value="F:ATP binding"/>
    <property type="evidence" value="ECO:0007669"/>
    <property type="project" value="UniProtKB-UniRule"/>
</dbReference>
<feature type="compositionally biased region" description="Polar residues" evidence="11">
    <location>
        <begin position="149"/>
        <end position="173"/>
    </location>
</feature>
<keyword evidence="7 10" id="KW-0067">ATP-binding</keyword>
<evidence type="ECO:0000256" key="6">
    <source>
        <dbReference type="ARBA" id="ARBA00022777"/>
    </source>
</evidence>
<dbReference type="GO" id="GO:0004709">
    <property type="term" value="F:MAP kinase kinase kinase activity"/>
    <property type="evidence" value="ECO:0007669"/>
    <property type="project" value="UniProtKB-EC"/>
</dbReference>
<feature type="binding site" evidence="10">
    <location>
        <position position="587"/>
    </location>
    <ligand>
        <name>ATP</name>
        <dbReference type="ChEBI" id="CHEBI:30616"/>
    </ligand>
</feature>
<dbReference type="Gene3D" id="1.10.510.10">
    <property type="entry name" value="Transferase(Phosphotransferase) domain 1"/>
    <property type="match status" value="1"/>
</dbReference>
<feature type="compositionally biased region" description="Polar residues" evidence="11">
    <location>
        <begin position="443"/>
        <end position="461"/>
    </location>
</feature>
<evidence type="ECO:0000259" key="12">
    <source>
        <dbReference type="PROSITE" id="PS50011"/>
    </source>
</evidence>
<evidence type="ECO:0000256" key="5">
    <source>
        <dbReference type="ARBA" id="ARBA00022741"/>
    </source>
</evidence>
<dbReference type="CDD" id="cd09534">
    <property type="entry name" value="SAM_Ste11_fungal"/>
    <property type="match status" value="1"/>
</dbReference>
<dbReference type="InterPro" id="IPR000719">
    <property type="entry name" value="Prot_kinase_dom"/>
</dbReference>
<comment type="catalytic activity">
    <reaction evidence="9">
        <text>L-seryl-[protein] + ATP = O-phospho-L-seryl-[protein] + ADP + H(+)</text>
        <dbReference type="Rhea" id="RHEA:17989"/>
        <dbReference type="Rhea" id="RHEA-COMP:9863"/>
        <dbReference type="Rhea" id="RHEA-COMP:11604"/>
        <dbReference type="ChEBI" id="CHEBI:15378"/>
        <dbReference type="ChEBI" id="CHEBI:29999"/>
        <dbReference type="ChEBI" id="CHEBI:30616"/>
        <dbReference type="ChEBI" id="CHEBI:83421"/>
        <dbReference type="ChEBI" id="CHEBI:456216"/>
        <dbReference type="EC" id="2.7.11.25"/>
    </reaction>
</comment>
<comment type="catalytic activity">
    <reaction evidence="8">
        <text>L-threonyl-[protein] + ATP = O-phospho-L-threonyl-[protein] + ADP + H(+)</text>
        <dbReference type="Rhea" id="RHEA:46608"/>
        <dbReference type="Rhea" id="RHEA-COMP:11060"/>
        <dbReference type="Rhea" id="RHEA-COMP:11605"/>
        <dbReference type="ChEBI" id="CHEBI:15378"/>
        <dbReference type="ChEBI" id="CHEBI:30013"/>
        <dbReference type="ChEBI" id="CHEBI:30616"/>
        <dbReference type="ChEBI" id="CHEBI:61977"/>
        <dbReference type="ChEBI" id="CHEBI:456216"/>
        <dbReference type="EC" id="2.7.11.25"/>
    </reaction>
</comment>
<dbReference type="PANTHER" id="PTHR11584:SF369">
    <property type="entry name" value="MITOGEN-ACTIVATED PROTEIN KINASE KINASE KINASE 19-RELATED"/>
    <property type="match status" value="1"/>
</dbReference>
<feature type="domain" description="Protein kinase" evidence="12">
    <location>
        <begin position="558"/>
        <end position="819"/>
    </location>
</feature>
<dbReference type="Pfam" id="PF14847">
    <property type="entry name" value="Ras_bdg_2"/>
    <property type="match status" value="1"/>
</dbReference>
<evidence type="ECO:0000256" key="1">
    <source>
        <dbReference type="ARBA" id="ARBA00006529"/>
    </source>
</evidence>
<evidence type="ECO:0000313" key="14">
    <source>
        <dbReference type="EMBL" id="CDP36885.1"/>
    </source>
</evidence>
<evidence type="ECO:0000256" key="8">
    <source>
        <dbReference type="ARBA" id="ARBA00047559"/>
    </source>
</evidence>
<proteinExistence type="inferred from homology"/>
<reference evidence="14" key="1">
    <citation type="submission" date="2014-02" db="EMBL/GenBank/DDBJ databases">
        <authorList>
            <person name="Genoscope - CEA"/>
        </authorList>
    </citation>
    <scope>NUCLEOTIDE SEQUENCE</scope>
    <source>
        <strain evidence="14">LS3</strain>
    </source>
</reference>
<dbReference type="FunFam" id="1.10.510.10:FF:000334">
    <property type="entry name" value="Serine/threonine-protein kinase STE11"/>
    <property type="match status" value="1"/>
</dbReference>
<dbReference type="EC" id="2.7.11.25" evidence="2"/>
<dbReference type="InterPro" id="IPR029458">
    <property type="entry name" value="Ras-bd_By2"/>
</dbReference>
<dbReference type="FunFam" id="3.30.200.20:FF:000387">
    <property type="entry name" value="Serine/threonine-protein kinase STE11"/>
    <property type="match status" value="1"/>
</dbReference>
<feature type="domain" description="SAM" evidence="13">
    <location>
        <begin position="26"/>
        <end position="89"/>
    </location>
</feature>
<dbReference type="PROSITE" id="PS00107">
    <property type="entry name" value="PROTEIN_KINASE_ATP"/>
    <property type="match status" value="1"/>
</dbReference>
<evidence type="ECO:0000256" key="11">
    <source>
        <dbReference type="SAM" id="MobiDB-lite"/>
    </source>
</evidence>
<reference evidence="14" key="2">
    <citation type="submission" date="2014-06" db="EMBL/GenBank/DDBJ databases">
        <title>The complete genome of Blastobotrys (Arxula) adeninivorans LS3 - a yeast of biotechnological interest.</title>
        <authorList>
            <person name="Kunze G."/>
            <person name="Gaillardin C."/>
            <person name="Czernicka M."/>
            <person name="Durrens P."/>
            <person name="Martin T."/>
            <person name="Boer E."/>
            <person name="Gabaldon T."/>
            <person name="Cruz J."/>
            <person name="Talla E."/>
            <person name="Marck C."/>
            <person name="Goffeau A."/>
            <person name="Barbe V."/>
            <person name="Baret P."/>
            <person name="Baronian K."/>
            <person name="Beier S."/>
            <person name="Bleykasten C."/>
            <person name="Bode R."/>
            <person name="Casaregola S."/>
            <person name="Despons L."/>
            <person name="Fairhead C."/>
            <person name="Giersberg M."/>
            <person name="Gierski P."/>
            <person name="Hahnel U."/>
            <person name="Hartmann A."/>
            <person name="Jankowska D."/>
            <person name="Jubin C."/>
            <person name="Jung P."/>
            <person name="Lafontaine I."/>
            <person name="Leh-Louis V."/>
            <person name="Lemaire M."/>
            <person name="Marcet-Houben M."/>
            <person name="Mascher M."/>
            <person name="Morel G."/>
            <person name="Richard G.-F."/>
            <person name="Riechen J."/>
            <person name="Sacerdot C."/>
            <person name="Sarkar A."/>
            <person name="Savel G."/>
            <person name="Schacherer J."/>
            <person name="Sherman D."/>
            <person name="Straub M.-L."/>
            <person name="Stein N."/>
            <person name="Thierry A."/>
            <person name="Trautwein-Schult A."/>
            <person name="Westhof E."/>
            <person name="Worch S."/>
            <person name="Dujon B."/>
            <person name="Souciet J.-L."/>
            <person name="Wincker P."/>
            <person name="Scholz U."/>
            <person name="Neuveglise N."/>
        </authorList>
    </citation>
    <scope>NUCLEOTIDE SEQUENCE</scope>
    <source>
        <strain evidence="14">LS3</strain>
    </source>
</reference>
<evidence type="ECO:0000256" key="7">
    <source>
        <dbReference type="ARBA" id="ARBA00022840"/>
    </source>
</evidence>
<accession>A0A060T6Y2</accession>
<evidence type="ECO:0000259" key="13">
    <source>
        <dbReference type="PROSITE" id="PS50105"/>
    </source>
</evidence>
<dbReference type="SUPFAM" id="SSF56112">
    <property type="entry name" value="Protein kinase-like (PK-like)"/>
    <property type="match status" value="1"/>
</dbReference>
<dbReference type="InterPro" id="IPR008271">
    <property type="entry name" value="Ser/Thr_kinase_AS"/>
</dbReference>
<dbReference type="PANTHER" id="PTHR11584">
    <property type="entry name" value="SERINE/THREONINE PROTEIN KINASE"/>
    <property type="match status" value="1"/>
</dbReference>
<dbReference type="SMART" id="SM01304">
    <property type="entry name" value="Ras_bdg_2"/>
    <property type="match status" value="1"/>
</dbReference>
<dbReference type="InterPro" id="IPR013761">
    <property type="entry name" value="SAM/pointed_sf"/>
</dbReference>
<dbReference type="AlphaFoldDB" id="A0A060T6Y2"/>
<dbReference type="InterPro" id="IPR017441">
    <property type="entry name" value="Protein_kinase_ATP_BS"/>
</dbReference>
<feature type="region of interest" description="Disordered" evidence="11">
    <location>
        <begin position="431"/>
        <end position="553"/>
    </location>
</feature>
<dbReference type="PROSITE" id="PS00108">
    <property type="entry name" value="PROTEIN_KINASE_ST"/>
    <property type="match status" value="1"/>
</dbReference>
<sequence>MYANTTSNQYSAPSSAMPGKNPVKAWDRASLKDWLESIKCGQYLKVFEQNHISGDILLECDEAALKEMGIRKVGDRLRLALALDSLRVKALDGEKSRRKTLQELDRESSVASPFQRGHRGSHYASHSHLTPQPQRSPEDSYFSRRVHGSLSSATTHSSTIRPEPPRQSSSAPRLQTVFSQKSNGSDPVKNIMSMDVVKQNTVKFIYGMGQSKTVNISGCYTAEQIKLRALRKISVTDVSPDSWTVHVADNELGATAHEVSDQELVDICHHQDRQERRRLMLCVNGTTPSLKQMYKSQQILRDSLSSHLSPYSATSAHAAGGPLKAHGDSASNMDDSDDDDDEAQTVFPDMPRGSSRQLDRLSGQRPPSELISSNLAHFFPEATPRALEKTVRNSIRFSRRMSRMSRTSRYSNRFSVASSLAWGGIPEYEEDIPPMPPLPTLPSASNLADNSPTLDTIQSAEAPTESKDSDTMTPSNKNRSSISSVKSKDGNDAISTLRSRFSFHDGKRVSRSESPRIESPPGELPSAKERPAASDSEDGDETEFMKELEGEESGPRKWIRGRLIGSGSFGTVYLGMNSFTGELMAVKQVELPSDDSETAQRKKHMVEALQREMDILRSLQHENIVQYLGTNSEGNYLNIFLEYVPGGSVATLLSSYGEFNESLIRNFVRQILRGLKYLHDQNIIHRDIKGANVLVDNKGCIKISDFGISKKIETRLLTSNRVSLQGSVYWMAPEVVKQTSYTVKADIWSLGCLIIEMFSGTHPFPEFSQMQAIFKLGNSGTPTIPPIATEEARDFLAQTFQVDHTKRPSADDLLKHPFMNHMIA</sequence>
<organism evidence="14">
    <name type="scientific">Blastobotrys adeninivorans</name>
    <name type="common">Yeast</name>
    <name type="synonym">Arxula adeninivorans</name>
    <dbReference type="NCBI Taxonomy" id="409370"/>
    <lineage>
        <taxon>Eukaryota</taxon>
        <taxon>Fungi</taxon>
        <taxon>Dikarya</taxon>
        <taxon>Ascomycota</taxon>
        <taxon>Saccharomycotina</taxon>
        <taxon>Dipodascomycetes</taxon>
        <taxon>Dipodascales</taxon>
        <taxon>Trichomonascaceae</taxon>
        <taxon>Blastobotrys</taxon>
    </lineage>
</organism>
<dbReference type="Gene3D" id="1.10.150.50">
    <property type="entry name" value="Transcription Factor, Ets-1"/>
    <property type="match status" value="1"/>
</dbReference>
<dbReference type="PhylomeDB" id="A0A060T6Y2"/>
<keyword evidence="6" id="KW-0418">Kinase</keyword>
<dbReference type="Pfam" id="PF00069">
    <property type="entry name" value="Pkinase"/>
    <property type="match status" value="1"/>
</dbReference>
<feature type="compositionally biased region" description="Basic and acidic residues" evidence="11">
    <location>
        <begin position="94"/>
        <end position="108"/>
    </location>
</feature>
<feature type="compositionally biased region" description="Polar residues" evidence="11">
    <location>
        <begin position="471"/>
        <end position="485"/>
    </location>
</feature>
<dbReference type="InterPro" id="IPR001660">
    <property type="entry name" value="SAM"/>
</dbReference>
<evidence type="ECO:0000256" key="10">
    <source>
        <dbReference type="PROSITE-ProRule" id="PRU10141"/>
    </source>
</evidence>
<dbReference type="Gene3D" id="3.10.20.90">
    <property type="entry name" value="Phosphatidylinositol 3-kinase Catalytic Subunit, Chain A, domain 1"/>
    <property type="match status" value="1"/>
</dbReference>